<evidence type="ECO:0000313" key="1">
    <source>
        <dbReference type="EMBL" id="RIV78160.1"/>
    </source>
</evidence>
<dbReference type="Proteomes" id="UP000285092">
    <property type="component" value="Unassembled WGS sequence"/>
</dbReference>
<organism evidence="1 2">
    <name type="scientific">Pelagerythrobacter aerophilus</name>
    <dbReference type="NCBI Taxonomy" id="2306995"/>
    <lineage>
        <taxon>Bacteria</taxon>
        <taxon>Pseudomonadati</taxon>
        <taxon>Pseudomonadota</taxon>
        <taxon>Alphaproteobacteria</taxon>
        <taxon>Sphingomonadales</taxon>
        <taxon>Erythrobacteraceae</taxon>
        <taxon>Pelagerythrobacter</taxon>
    </lineage>
</organism>
<accession>A0A418NHV0</accession>
<dbReference type="EMBL" id="QXFK01000016">
    <property type="protein sequence ID" value="RIV78160.1"/>
    <property type="molecule type" value="Genomic_DNA"/>
</dbReference>
<sequence length="237" mass="25197">MTSPAGAQEASTPPIYSEKRLTLEVADVDRDTVPPGTPAAFEAAFGQAPRNEAVREIDGSTFTFVPLALIPLAGEKVALVSTGRSACTGHPCSGINAVHYLREVRARYEVEGEWSHVGATGTFGHPALRWGWSDAIADDPVLYTEGGGVWQGYACSRASLTALTPAGPLEIASIPVFFSNEGAMGEGDTSLEGTITSVEKGRSFTVTYRGSRTFREHYVRGEDGHYEVRGGTKVPSC</sequence>
<gene>
    <name evidence="1" type="ORF">D2V04_09825</name>
</gene>
<name>A0A418NHV0_9SPHN</name>
<reference evidence="1 2" key="1">
    <citation type="submission" date="2018-08" db="EMBL/GenBank/DDBJ databases">
        <title>Altererythrobacter sp.Ery1 and Ery12, the genome sequencing of novel strains in genus Alterythrobacter.</title>
        <authorList>
            <person name="Cheng H."/>
            <person name="Wu Y.-H."/>
            <person name="Fang C."/>
            <person name="Xu X.-W."/>
        </authorList>
    </citation>
    <scope>NUCLEOTIDE SEQUENCE [LARGE SCALE GENOMIC DNA]</scope>
    <source>
        <strain evidence="1 2">Ery1</strain>
    </source>
</reference>
<proteinExistence type="predicted"/>
<evidence type="ECO:0000313" key="2">
    <source>
        <dbReference type="Proteomes" id="UP000285092"/>
    </source>
</evidence>
<keyword evidence="2" id="KW-1185">Reference proteome</keyword>
<dbReference type="OrthoDB" id="7206605at2"/>
<protein>
    <submittedName>
        <fullName evidence="1">Uncharacterized protein</fullName>
    </submittedName>
</protein>
<dbReference type="AlphaFoldDB" id="A0A418NHV0"/>
<comment type="caution">
    <text evidence="1">The sequence shown here is derived from an EMBL/GenBank/DDBJ whole genome shotgun (WGS) entry which is preliminary data.</text>
</comment>